<gene>
    <name evidence="2" type="ORF">MYCFIDRAFT_200510</name>
</gene>
<dbReference type="AlphaFoldDB" id="M3ALA0"/>
<accession>M3ALA0</accession>
<protein>
    <submittedName>
        <fullName evidence="2">Uncharacterized protein</fullName>
    </submittedName>
</protein>
<sequence length="203" mass="23132">MQLSTLRKIDLEALPKVDDESDDADGVGQDIDEDIYDDEQAVLNEVSAKTEKTSIKRSTWALMVEKGLELMCLHDTHLWQFTVFDSENPSVTEQRISDWILNSKIAVVDIQLVKGSDSEHSRTEEEAAQHLSDRIERTKIEKRLPQPAKVYSTDNLPSEAAHEHEAKTKREFEGIDDQNRPRSEKYDDEPPKDDTSPSVNPTQ</sequence>
<dbReference type="RefSeq" id="XP_007931881.1">
    <property type="nucleotide sequence ID" value="XM_007933690.1"/>
</dbReference>
<dbReference type="VEuPathDB" id="FungiDB:MYCFIDRAFT_200510"/>
<name>M3ALA0_PSEFD</name>
<dbReference type="Proteomes" id="UP000016932">
    <property type="component" value="Unassembled WGS sequence"/>
</dbReference>
<feature type="compositionally biased region" description="Basic and acidic residues" evidence="1">
    <location>
        <begin position="160"/>
        <end position="195"/>
    </location>
</feature>
<dbReference type="HOGENOM" id="CLU_1349438_0_0_1"/>
<evidence type="ECO:0000313" key="2">
    <source>
        <dbReference type="EMBL" id="EME78212.1"/>
    </source>
</evidence>
<organism evidence="2 3">
    <name type="scientific">Pseudocercospora fijiensis (strain CIRAD86)</name>
    <name type="common">Black leaf streak disease fungus</name>
    <name type="synonym">Mycosphaerella fijiensis</name>
    <dbReference type="NCBI Taxonomy" id="383855"/>
    <lineage>
        <taxon>Eukaryota</taxon>
        <taxon>Fungi</taxon>
        <taxon>Dikarya</taxon>
        <taxon>Ascomycota</taxon>
        <taxon>Pezizomycotina</taxon>
        <taxon>Dothideomycetes</taxon>
        <taxon>Dothideomycetidae</taxon>
        <taxon>Mycosphaerellales</taxon>
        <taxon>Mycosphaerellaceae</taxon>
        <taxon>Pseudocercospora</taxon>
    </lineage>
</organism>
<proteinExistence type="predicted"/>
<evidence type="ECO:0000256" key="1">
    <source>
        <dbReference type="SAM" id="MobiDB-lite"/>
    </source>
</evidence>
<reference evidence="2 3" key="1">
    <citation type="journal article" date="2012" name="PLoS Pathog.">
        <title>Diverse lifestyles and strategies of plant pathogenesis encoded in the genomes of eighteen Dothideomycetes fungi.</title>
        <authorList>
            <person name="Ohm R.A."/>
            <person name="Feau N."/>
            <person name="Henrissat B."/>
            <person name="Schoch C.L."/>
            <person name="Horwitz B.A."/>
            <person name="Barry K.W."/>
            <person name="Condon B.J."/>
            <person name="Copeland A.C."/>
            <person name="Dhillon B."/>
            <person name="Glaser F."/>
            <person name="Hesse C.N."/>
            <person name="Kosti I."/>
            <person name="LaButti K."/>
            <person name="Lindquist E.A."/>
            <person name="Lucas S."/>
            <person name="Salamov A.A."/>
            <person name="Bradshaw R.E."/>
            <person name="Ciuffetti L."/>
            <person name="Hamelin R.C."/>
            <person name="Kema G.H.J."/>
            <person name="Lawrence C."/>
            <person name="Scott J.A."/>
            <person name="Spatafora J.W."/>
            <person name="Turgeon B.G."/>
            <person name="de Wit P.J.G.M."/>
            <person name="Zhong S."/>
            <person name="Goodwin S.B."/>
            <person name="Grigoriev I.V."/>
        </authorList>
    </citation>
    <scope>NUCLEOTIDE SEQUENCE [LARGE SCALE GENOMIC DNA]</scope>
    <source>
        <strain evidence="2 3">CIRAD86</strain>
    </source>
</reference>
<feature type="region of interest" description="Disordered" evidence="1">
    <location>
        <begin position="115"/>
        <end position="203"/>
    </location>
</feature>
<dbReference type="KEGG" id="pfj:MYCFIDRAFT_200510"/>
<feature type="compositionally biased region" description="Basic and acidic residues" evidence="1">
    <location>
        <begin position="116"/>
        <end position="144"/>
    </location>
</feature>
<dbReference type="EMBL" id="KB446564">
    <property type="protein sequence ID" value="EME78212.1"/>
    <property type="molecule type" value="Genomic_DNA"/>
</dbReference>
<keyword evidence="3" id="KW-1185">Reference proteome</keyword>
<dbReference type="GeneID" id="19335876"/>
<dbReference type="OrthoDB" id="3641224at2759"/>
<evidence type="ECO:0000313" key="3">
    <source>
        <dbReference type="Proteomes" id="UP000016932"/>
    </source>
</evidence>